<accession>A0A6A6WQK8</accession>
<sequence>MSGIELAGLALGAFPILIHALESYREGAEVLKDWWHIQRAYKKCKHDLNYHRTIFEGNIERLLLPLVVDDDELTDLMGDPAGEAWEDEELEKRLKERLPNSYNLLLDIVGSTNSIMESLKKELGVRNPQFQAKIDEHGKLAKPNASRKDLLSISNIEFQAKRIKFSLKKSSRERLFMQLQDANDRMRHLLESSDQITAARRSREAGKPKPIVNRKINEFWQHARRLHSALSKAWQCSCASHTVNLQLQHRTSEQLEFDVLFDVRSVPGNGGWREAKIKMLPSNITANTVGVTINVPQRTPAQGTRQVRWTSQDDQVSQTNQSNMTKIKCLCSTLSQTCPGQFGYLDEDEYRFVVYPGDQTIPITGLEIVTLEKLLCDTDGALTRRKRYWLALTLASSYLQLCSTPWLATPLQKNSILFLRDLSSDGPLLLESPYVRGDMSKKTVTGATDAMVALGIWLLELCFGTSLENNKFRQQFPPGDATSAPILDYAAAVQWSKMVCDEAGPEFAEAVEWCLHAKELSDSSWTKEIWTHVIVPLDYCHKQVSQRLTAH</sequence>
<dbReference type="PANTHER" id="PTHR35186">
    <property type="entry name" value="ANK_REP_REGION DOMAIN-CONTAINING PROTEIN"/>
    <property type="match status" value="1"/>
</dbReference>
<evidence type="ECO:0000256" key="1">
    <source>
        <dbReference type="SAM" id="SignalP"/>
    </source>
</evidence>
<dbReference type="Pfam" id="PF24476">
    <property type="entry name" value="DUF7580"/>
    <property type="match status" value="1"/>
</dbReference>
<dbReference type="PANTHER" id="PTHR35186:SF4">
    <property type="entry name" value="PRION-INHIBITION AND PROPAGATION HELO DOMAIN-CONTAINING PROTEIN"/>
    <property type="match status" value="1"/>
</dbReference>
<dbReference type="InterPro" id="IPR056002">
    <property type="entry name" value="DUF7580"/>
</dbReference>
<keyword evidence="4" id="KW-1185">Reference proteome</keyword>
<feature type="chain" id="PRO_5025552495" description="DUF7580 domain-containing protein" evidence="1">
    <location>
        <begin position="21"/>
        <end position="551"/>
    </location>
</feature>
<gene>
    <name evidence="3" type="ORF">K505DRAFT_290273</name>
</gene>
<organism evidence="3 4">
    <name type="scientific">Melanomma pulvis-pyrius CBS 109.77</name>
    <dbReference type="NCBI Taxonomy" id="1314802"/>
    <lineage>
        <taxon>Eukaryota</taxon>
        <taxon>Fungi</taxon>
        <taxon>Dikarya</taxon>
        <taxon>Ascomycota</taxon>
        <taxon>Pezizomycotina</taxon>
        <taxon>Dothideomycetes</taxon>
        <taxon>Pleosporomycetidae</taxon>
        <taxon>Pleosporales</taxon>
        <taxon>Melanommataceae</taxon>
        <taxon>Melanomma</taxon>
    </lineage>
</organism>
<dbReference type="EMBL" id="MU002545">
    <property type="protein sequence ID" value="KAF2786117.1"/>
    <property type="molecule type" value="Genomic_DNA"/>
</dbReference>
<dbReference type="AlphaFoldDB" id="A0A6A6WQK8"/>
<protein>
    <recommendedName>
        <fullName evidence="2">DUF7580 domain-containing protein</fullName>
    </recommendedName>
</protein>
<reference evidence="3" key="1">
    <citation type="journal article" date="2020" name="Stud. Mycol.">
        <title>101 Dothideomycetes genomes: a test case for predicting lifestyles and emergence of pathogens.</title>
        <authorList>
            <person name="Haridas S."/>
            <person name="Albert R."/>
            <person name="Binder M."/>
            <person name="Bloem J."/>
            <person name="Labutti K."/>
            <person name="Salamov A."/>
            <person name="Andreopoulos B."/>
            <person name="Baker S."/>
            <person name="Barry K."/>
            <person name="Bills G."/>
            <person name="Bluhm B."/>
            <person name="Cannon C."/>
            <person name="Castanera R."/>
            <person name="Culley D."/>
            <person name="Daum C."/>
            <person name="Ezra D."/>
            <person name="Gonzalez J."/>
            <person name="Henrissat B."/>
            <person name="Kuo A."/>
            <person name="Liang C."/>
            <person name="Lipzen A."/>
            <person name="Lutzoni F."/>
            <person name="Magnuson J."/>
            <person name="Mondo S."/>
            <person name="Nolan M."/>
            <person name="Ohm R."/>
            <person name="Pangilinan J."/>
            <person name="Park H.-J."/>
            <person name="Ramirez L."/>
            <person name="Alfaro M."/>
            <person name="Sun H."/>
            <person name="Tritt A."/>
            <person name="Yoshinaga Y."/>
            <person name="Zwiers L.-H."/>
            <person name="Turgeon B."/>
            <person name="Goodwin S."/>
            <person name="Spatafora J."/>
            <person name="Crous P."/>
            <person name="Grigoriev I."/>
        </authorList>
    </citation>
    <scope>NUCLEOTIDE SEQUENCE</scope>
    <source>
        <strain evidence="3">CBS 109.77</strain>
    </source>
</reference>
<feature type="signal peptide" evidence="1">
    <location>
        <begin position="1"/>
        <end position="20"/>
    </location>
</feature>
<evidence type="ECO:0000313" key="4">
    <source>
        <dbReference type="Proteomes" id="UP000799757"/>
    </source>
</evidence>
<dbReference type="Proteomes" id="UP000799757">
    <property type="component" value="Unassembled WGS sequence"/>
</dbReference>
<feature type="domain" description="DUF7580" evidence="2">
    <location>
        <begin position="215"/>
        <end position="522"/>
    </location>
</feature>
<name>A0A6A6WQK8_9PLEO</name>
<proteinExistence type="predicted"/>
<evidence type="ECO:0000313" key="3">
    <source>
        <dbReference type="EMBL" id="KAF2786117.1"/>
    </source>
</evidence>
<keyword evidence="1" id="KW-0732">Signal</keyword>
<dbReference type="OrthoDB" id="3565018at2759"/>
<evidence type="ECO:0000259" key="2">
    <source>
        <dbReference type="Pfam" id="PF24476"/>
    </source>
</evidence>